<feature type="chain" id="PRO_5010235260" evidence="5">
    <location>
        <begin position="25"/>
        <end position="232"/>
    </location>
</feature>
<accession>A0A1I7G0N8</accession>
<dbReference type="SUPFAM" id="SSF46626">
    <property type="entry name" value="Cytochrome c"/>
    <property type="match status" value="2"/>
</dbReference>
<dbReference type="InterPro" id="IPR009056">
    <property type="entry name" value="Cyt_c-like_dom"/>
</dbReference>
<keyword evidence="3 4" id="KW-0408">Iron</keyword>
<keyword evidence="5" id="KW-0732">Signal</keyword>
<dbReference type="InterPro" id="IPR036909">
    <property type="entry name" value="Cyt_c-like_dom_sf"/>
</dbReference>
<gene>
    <name evidence="7" type="ORF">SAMN05216339_102130</name>
</gene>
<dbReference type="Gene3D" id="1.10.760.10">
    <property type="entry name" value="Cytochrome c-like domain"/>
    <property type="match status" value="2"/>
</dbReference>
<sequence>MMKAYLLAAMIGAGFLASSLTASAADGSAILQSQCASCHALTQPENTSLDRLWERKGPDLYYAGVKFNKPWLVKWLQDPARIRPAGEFYRKHIKKGDKTDVVDESTLTVHPKLAQADAEAAADALLALKGPEGLIETGKYDAGKKPSPMAKMLFTKLRGCYACHSTGDGKGGLSGSSLETAGDRLQPDFIYSYIKDPQKIDKGIWMPKLKISEQDLQNLTGYIAQLKGKEGK</sequence>
<dbReference type="PROSITE" id="PS51007">
    <property type="entry name" value="CYTC"/>
    <property type="match status" value="2"/>
</dbReference>
<keyword evidence="2 4" id="KW-0479">Metal-binding</keyword>
<feature type="domain" description="Cytochrome c" evidence="6">
    <location>
        <begin position="145"/>
        <end position="227"/>
    </location>
</feature>
<dbReference type="GO" id="GO:0046872">
    <property type="term" value="F:metal ion binding"/>
    <property type="evidence" value="ECO:0007669"/>
    <property type="project" value="UniProtKB-KW"/>
</dbReference>
<evidence type="ECO:0000256" key="3">
    <source>
        <dbReference type="ARBA" id="ARBA00023004"/>
    </source>
</evidence>
<evidence type="ECO:0000256" key="1">
    <source>
        <dbReference type="ARBA" id="ARBA00022617"/>
    </source>
</evidence>
<evidence type="ECO:0000256" key="2">
    <source>
        <dbReference type="ARBA" id="ARBA00022723"/>
    </source>
</evidence>
<evidence type="ECO:0000313" key="7">
    <source>
        <dbReference type="EMBL" id="SFU42028.1"/>
    </source>
</evidence>
<evidence type="ECO:0000256" key="5">
    <source>
        <dbReference type="SAM" id="SignalP"/>
    </source>
</evidence>
<name>A0A1I7G0N8_9PROT</name>
<reference evidence="7 8" key="1">
    <citation type="submission" date="2016-10" db="EMBL/GenBank/DDBJ databases">
        <authorList>
            <person name="de Groot N.N."/>
        </authorList>
    </citation>
    <scope>NUCLEOTIDE SEQUENCE [LARGE SCALE GENOMIC DNA]</scope>
    <source>
        <strain evidence="7 8">Nm24</strain>
    </source>
</reference>
<evidence type="ECO:0000259" key="6">
    <source>
        <dbReference type="PROSITE" id="PS51007"/>
    </source>
</evidence>
<protein>
    <submittedName>
        <fullName evidence="7">Cytochrome c</fullName>
    </submittedName>
</protein>
<dbReference type="RefSeq" id="WP_218154543.1">
    <property type="nucleotide sequence ID" value="NZ_FPBL01000002.1"/>
</dbReference>
<proteinExistence type="predicted"/>
<dbReference type="EMBL" id="FPBL01000002">
    <property type="protein sequence ID" value="SFU42028.1"/>
    <property type="molecule type" value="Genomic_DNA"/>
</dbReference>
<dbReference type="AlphaFoldDB" id="A0A1I7G0N8"/>
<keyword evidence="1 4" id="KW-0349">Heme</keyword>
<dbReference type="GO" id="GO:0020037">
    <property type="term" value="F:heme binding"/>
    <property type="evidence" value="ECO:0007669"/>
    <property type="project" value="InterPro"/>
</dbReference>
<dbReference type="Pfam" id="PF00034">
    <property type="entry name" value="Cytochrom_C"/>
    <property type="match status" value="1"/>
</dbReference>
<feature type="signal peptide" evidence="5">
    <location>
        <begin position="1"/>
        <end position="24"/>
    </location>
</feature>
<feature type="domain" description="Cytochrome c" evidence="6">
    <location>
        <begin position="22"/>
        <end position="129"/>
    </location>
</feature>
<evidence type="ECO:0000256" key="4">
    <source>
        <dbReference type="PROSITE-ProRule" id="PRU00433"/>
    </source>
</evidence>
<dbReference type="Proteomes" id="UP000183926">
    <property type="component" value="Unassembled WGS sequence"/>
</dbReference>
<dbReference type="GO" id="GO:0009055">
    <property type="term" value="F:electron transfer activity"/>
    <property type="evidence" value="ECO:0007669"/>
    <property type="project" value="InterPro"/>
</dbReference>
<evidence type="ECO:0000313" key="8">
    <source>
        <dbReference type="Proteomes" id="UP000183926"/>
    </source>
</evidence>
<organism evidence="7 8">
    <name type="scientific">Nitrosomonas eutropha</name>
    <dbReference type="NCBI Taxonomy" id="916"/>
    <lineage>
        <taxon>Bacteria</taxon>
        <taxon>Pseudomonadati</taxon>
        <taxon>Pseudomonadota</taxon>
        <taxon>Betaproteobacteria</taxon>
        <taxon>Nitrosomonadales</taxon>
        <taxon>Nitrosomonadaceae</taxon>
        <taxon>Nitrosomonas</taxon>
    </lineage>
</organism>